<sequence>MIIPMDRSNHSMYKSKCNRRVLAKIERSLTSISSRYTTLDRARAVAKLVKANYEIQQRDRALPVTSVRPWLRRFYGINLSPQQCGAIVTLLPEYIDPMTPISAIAQIQAQDHNRRIHSSTLIEFCAQLAHIHRGTVNKKFDDVQDNNLFEIIPLLLTKLLALSIKHPISINTKKYVSIEELCVLRNLKGILPLDRLLSELSSQGLRKSSRALLASTLAALQQLKLHNLNESLLASLEALARRYIRHVSHETKKLLRALQRNICIAAAKVSYWPDKANHIERSLRTLCQQLHRRAKESNYRQSTNDDKKKLKLQRLRDELIDAHKTQAERRYFIFGSIQLNNDKALYELQRLERYQKATKKPLKIITCNKSATSIDNTIIDNTSSVCPQQHEAAIVLSRFLTRCTCRLLRRRLAAARSEWQQRLENRARIKLGIIARRWLNRKLHEARLSSITPEMRFHAKQKIAHSLLRYAHRRRGRAILEAEAKRRQVAARAAAATQTQRNNAAAKLQAGYRARKARDRAKELVADREQCRVVLLQVRSASRLLIADSKIGTSDPKCIVTAQLGTKRGGYAPRGFGPSTLLKNHVTSAFATSPKRKPILGGEHLRDSKDKPPSLFLSNTVWLPPTIRARDYDKFEALPPSFPVFSASSSIKDQTLDPVWNETFLIAGGLDPESSISLTVVDVDTIGKDDLLGQAVISLNELRKISSSQYTLLPKSIPNEQDDDSSKIKKQRAICLMDTFVALGTQILPVHDGAHTQVFFESVQGFDRGTISYRIFVPPRAYSITSYLEERISRENSMVSFWKPCWCALGLDQFLIFNNRGDIEPRCVVHVEHIDAVDVIKESEDEILFAFSIAGGLRHIFRVPEIGYPNQEQLRHTWVRRLRRVSPRIPTNEFVPADCTHSQFLSFSLSQQSVVTSTTFCV</sequence>
<dbReference type="SUPFAM" id="SSF50729">
    <property type="entry name" value="PH domain-like"/>
    <property type="match status" value="1"/>
</dbReference>
<dbReference type="SMART" id="SM00239">
    <property type="entry name" value="C2"/>
    <property type="match status" value="1"/>
</dbReference>
<dbReference type="AlphaFoldDB" id="A0A7S3NQV0"/>
<dbReference type="PROSITE" id="PS50096">
    <property type="entry name" value="IQ"/>
    <property type="match status" value="1"/>
</dbReference>
<gene>
    <name evidence="2" type="ORF">ALAG00032_LOCUS14167</name>
</gene>
<dbReference type="InterPro" id="IPR000008">
    <property type="entry name" value="C2_dom"/>
</dbReference>
<dbReference type="EMBL" id="HBIJ01021829">
    <property type="protein sequence ID" value="CAE0373366.1"/>
    <property type="molecule type" value="Transcribed_RNA"/>
</dbReference>
<dbReference type="Gene3D" id="2.60.40.150">
    <property type="entry name" value="C2 domain"/>
    <property type="match status" value="1"/>
</dbReference>
<name>A0A7S3NQV0_9STRA</name>
<dbReference type="Pfam" id="PF00168">
    <property type="entry name" value="C2"/>
    <property type="match status" value="1"/>
</dbReference>
<evidence type="ECO:0000313" key="2">
    <source>
        <dbReference type="EMBL" id="CAE0373366.1"/>
    </source>
</evidence>
<proteinExistence type="predicted"/>
<accession>A0A7S3NQV0</accession>
<protein>
    <recommendedName>
        <fullName evidence="1">C2 domain-containing protein</fullName>
    </recommendedName>
</protein>
<dbReference type="CDD" id="cd00030">
    <property type="entry name" value="C2"/>
    <property type="match status" value="1"/>
</dbReference>
<evidence type="ECO:0000259" key="1">
    <source>
        <dbReference type="PROSITE" id="PS50004"/>
    </source>
</evidence>
<reference evidence="2" key="1">
    <citation type="submission" date="2021-01" db="EMBL/GenBank/DDBJ databases">
        <authorList>
            <person name="Corre E."/>
            <person name="Pelletier E."/>
            <person name="Niang G."/>
            <person name="Scheremetjew M."/>
            <person name="Finn R."/>
            <person name="Kale V."/>
            <person name="Holt S."/>
            <person name="Cochrane G."/>
            <person name="Meng A."/>
            <person name="Brown T."/>
            <person name="Cohen L."/>
        </authorList>
    </citation>
    <scope>NUCLEOTIDE SEQUENCE</scope>
    <source>
        <strain evidence="2">CCMP1510</strain>
    </source>
</reference>
<dbReference type="SUPFAM" id="SSF49562">
    <property type="entry name" value="C2 domain (Calcium/lipid-binding domain, CaLB)"/>
    <property type="match status" value="1"/>
</dbReference>
<organism evidence="2">
    <name type="scientific">Aureoumbra lagunensis</name>
    <dbReference type="NCBI Taxonomy" id="44058"/>
    <lineage>
        <taxon>Eukaryota</taxon>
        <taxon>Sar</taxon>
        <taxon>Stramenopiles</taxon>
        <taxon>Ochrophyta</taxon>
        <taxon>Pelagophyceae</taxon>
        <taxon>Pelagomonadales</taxon>
        <taxon>Aureoumbra</taxon>
    </lineage>
</organism>
<dbReference type="InterPro" id="IPR035892">
    <property type="entry name" value="C2_domain_sf"/>
</dbReference>
<feature type="domain" description="C2" evidence="1">
    <location>
        <begin position="573"/>
        <end position="712"/>
    </location>
</feature>
<dbReference type="PROSITE" id="PS50004">
    <property type="entry name" value="C2"/>
    <property type="match status" value="1"/>
</dbReference>